<sequence length="61" mass="7016">MANEKKDLENSSKRYNIACPDWLMDKIRIRSTSLGMSVSGYLRYLAIKDLEAFEQSQGKQS</sequence>
<protein>
    <submittedName>
        <fullName evidence="1">Uncharacterized protein</fullName>
    </submittedName>
</protein>
<evidence type="ECO:0000313" key="1">
    <source>
        <dbReference type="EMBL" id="MDI9866081.1"/>
    </source>
</evidence>
<evidence type="ECO:0000313" key="2">
    <source>
        <dbReference type="Proteomes" id="UP001236569"/>
    </source>
</evidence>
<organism evidence="1 2">
    <name type="scientific">Flectobacillus longus</name>
    <dbReference type="NCBI Taxonomy" id="2984207"/>
    <lineage>
        <taxon>Bacteria</taxon>
        <taxon>Pseudomonadati</taxon>
        <taxon>Bacteroidota</taxon>
        <taxon>Cytophagia</taxon>
        <taxon>Cytophagales</taxon>
        <taxon>Flectobacillaceae</taxon>
        <taxon>Flectobacillus</taxon>
    </lineage>
</organism>
<dbReference type="Proteomes" id="UP001236569">
    <property type="component" value="Unassembled WGS sequence"/>
</dbReference>
<gene>
    <name evidence="1" type="ORF">QM480_17195</name>
</gene>
<dbReference type="RefSeq" id="WP_283370975.1">
    <property type="nucleotide sequence ID" value="NZ_JASHID010000014.1"/>
</dbReference>
<name>A0ABT6YSG6_9BACT</name>
<dbReference type="EMBL" id="JASHID010000014">
    <property type="protein sequence ID" value="MDI9866081.1"/>
    <property type="molecule type" value="Genomic_DNA"/>
</dbReference>
<comment type="caution">
    <text evidence="1">The sequence shown here is derived from an EMBL/GenBank/DDBJ whole genome shotgun (WGS) entry which is preliminary data.</text>
</comment>
<proteinExistence type="predicted"/>
<reference evidence="1 2" key="1">
    <citation type="submission" date="2023-05" db="EMBL/GenBank/DDBJ databases">
        <title>Novel species of genus Flectobacillus isolated from stream in China.</title>
        <authorList>
            <person name="Lu H."/>
        </authorList>
    </citation>
    <scope>NUCLEOTIDE SEQUENCE [LARGE SCALE GENOMIC DNA]</scope>
    <source>
        <strain evidence="1 2">DC10W</strain>
    </source>
</reference>
<keyword evidence="2" id="KW-1185">Reference proteome</keyword>
<accession>A0ABT6YSG6</accession>